<gene>
    <name evidence="4" type="ORF">AYI68_g2258</name>
</gene>
<evidence type="ECO:0000256" key="1">
    <source>
        <dbReference type="ARBA" id="ARBA00009005"/>
    </source>
</evidence>
<comment type="similarity">
    <text evidence="1">Belongs to the peptidase C14B family.</text>
</comment>
<dbReference type="GO" id="GO:0004197">
    <property type="term" value="F:cysteine-type endopeptidase activity"/>
    <property type="evidence" value="ECO:0007669"/>
    <property type="project" value="InterPro"/>
</dbReference>
<protein>
    <submittedName>
        <fullName evidence="4">Metacaspase-1</fullName>
    </submittedName>
</protein>
<feature type="domain" description="Peptidase C14 caspase" evidence="3">
    <location>
        <begin position="355"/>
        <end position="619"/>
    </location>
</feature>
<sequence>MTFIDRGEGGDIPITPPKTEKHYYPSDSKNLEHSSGTQNLLMPNPCSYLRSSQSISSDGNWSDNVDKKSLMNRASNSIDSHRNSYENQGTIYNGHYDDVSSSLQVSNIQEHYEPNKDNNYSQSYQNQNDYNMNQNIYHNSHNFNSNPAHEYQYSQQNYDVYQNSYNHQAHTYAYEQNYNNIHLPGPEYHQNYTQNQYFSNQNYSYTNNLQSVGGSSYSGYDGSLDKNLEKSGGNSVYSNGQYPNYDQTGYQSAPYGFEQHYPNKQGYPDQVQRYDHYDSNNSGNWGVAPPINEYVPVVNYNEIDYNGMQFPEFHNTEPQHSNQQYAPDISGNVPFYPNVPQEVQSFSSNLKLSNCCINDVHRMKKFVMDHFEFRESDMVILTDDQKNPNRIPNRENILRAMKWLVHDAQLNDSFFFHFSGHGSRVENTSGDEIDGQDDTICPVDFIENGQIIDDDMNAIMCRPLPPGSRLTAIFDCCHSGSALDLPFKYGSNGKLKYDTGLKVAGSTIKEAGMAYLKGDIESALGGLTQSIRSLVSGDELIAKAKMNKSSMGDVIMFSGCKDNQTSADAKEDLSFTGAMSWALTNSLYEKPHQTYVELLKDIRARLAGKYSQLPQLSTGRLMDMNTVFMM</sequence>
<dbReference type="PANTHER" id="PTHR48104">
    <property type="entry name" value="METACASPASE-4"/>
    <property type="match status" value="1"/>
</dbReference>
<keyword evidence="5" id="KW-1185">Reference proteome</keyword>
<proteinExistence type="inferred from homology"/>
<name>A0A1R0H3A3_9FUNG</name>
<dbReference type="Proteomes" id="UP000187455">
    <property type="component" value="Unassembled WGS sequence"/>
</dbReference>
<dbReference type="InterPro" id="IPR011600">
    <property type="entry name" value="Pept_C14_caspase"/>
</dbReference>
<comment type="caution">
    <text evidence="4">The sequence shown here is derived from an EMBL/GenBank/DDBJ whole genome shotgun (WGS) entry which is preliminary data.</text>
</comment>
<dbReference type="Pfam" id="PF00656">
    <property type="entry name" value="Peptidase_C14"/>
    <property type="match status" value="1"/>
</dbReference>
<dbReference type="AlphaFoldDB" id="A0A1R0H3A3"/>
<feature type="region of interest" description="Disordered" evidence="2">
    <location>
        <begin position="1"/>
        <end position="20"/>
    </location>
</feature>
<dbReference type="EMBL" id="LSSL01000826">
    <property type="protein sequence ID" value="OLY83598.1"/>
    <property type="molecule type" value="Genomic_DNA"/>
</dbReference>
<evidence type="ECO:0000313" key="5">
    <source>
        <dbReference type="Proteomes" id="UP000187455"/>
    </source>
</evidence>
<feature type="region of interest" description="Disordered" evidence="2">
    <location>
        <begin position="26"/>
        <end position="46"/>
    </location>
</feature>
<dbReference type="InterPro" id="IPR050452">
    <property type="entry name" value="Metacaspase"/>
</dbReference>
<dbReference type="GO" id="GO:0006508">
    <property type="term" value="P:proteolysis"/>
    <property type="evidence" value="ECO:0007669"/>
    <property type="project" value="InterPro"/>
</dbReference>
<evidence type="ECO:0000259" key="3">
    <source>
        <dbReference type="Pfam" id="PF00656"/>
    </source>
</evidence>
<dbReference type="OrthoDB" id="3223806at2759"/>
<reference evidence="4 5" key="1">
    <citation type="journal article" date="2016" name="Mol. Biol. Evol.">
        <title>Genome-Wide Survey of Gut Fungi (Harpellales) Reveals the First Horizontally Transferred Ubiquitin Gene from a Mosquito Host.</title>
        <authorList>
            <person name="Wang Y."/>
            <person name="White M.M."/>
            <person name="Kvist S."/>
            <person name="Moncalvo J.M."/>
        </authorList>
    </citation>
    <scope>NUCLEOTIDE SEQUENCE [LARGE SCALE GENOMIC DNA]</scope>
    <source>
        <strain evidence="4 5">ALG-7-W6</strain>
    </source>
</reference>
<dbReference type="Gene3D" id="3.40.50.12660">
    <property type="match status" value="1"/>
</dbReference>
<organism evidence="4 5">
    <name type="scientific">Smittium mucronatum</name>
    <dbReference type="NCBI Taxonomy" id="133383"/>
    <lineage>
        <taxon>Eukaryota</taxon>
        <taxon>Fungi</taxon>
        <taxon>Fungi incertae sedis</taxon>
        <taxon>Zoopagomycota</taxon>
        <taxon>Kickxellomycotina</taxon>
        <taxon>Harpellomycetes</taxon>
        <taxon>Harpellales</taxon>
        <taxon>Legeriomycetaceae</taxon>
        <taxon>Smittium</taxon>
    </lineage>
</organism>
<evidence type="ECO:0000313" key="4">
    <source>
        <dbReference type="EMBL" id="OLY83598.1"/>
    </source>
</evidence>
<accession>A0A1R0H3A3</accession>
<dbReference type="PANTHER" id="PTHR48104:SF30">
    <property type="entry name" value="METACASPASE-1"/>
    <property type="match status" value="1"/>
</dbReference>
<dbReference type="GO" id="GO:0005737">
    <property type="term" value="C:cytoplasm"/>
    <property type="evidence" value="ECO:0007669"/>
    <property type="project" value="TreeGrafter"/>
</dbReference>
<evidence type="ECO:0000256" key="2">
    <source>
        <dbReference type="SAM" id="MobiDB-lite"/>
    </source>
</evidence>